<protein>
    <recommendedName>
        <fullName evidence="1">Sugar fermentation stimulation protein homolog</fullName>
    </recommendedName>
</protein>
<dbReference type="GO" id="GO:0003677">
    <property type="term" value="F:DNA binding"/>
    <property type="evidence" value="ECO:0007669"/>
    <property type="project" value="InterPro"/>
</dbReference>
<dbReference type="InterPro" id="IPR040452">
    <property type="entry name" value="SfsA_C"/>
</dbReference>
<feature type="domain" description="Sugar fermentation stimulation protein C-terminal" evidence="2">
    <location>
        <begin position="93"/>
        <end position="231"/>
    </location>
</feature>
<dbReference type="Gene3D" id="3.40.1350.60">
    <property type="match status" value="1"/>
</dbReference>
<evidence type="ECO:0000259" key="2">
    <source>
        <dbReference type="Pfam" id="PF03749"/>
    </source>
</evidence>
<dbReference type="PANTHER" id="PTHR30545:SF2">
    <property type="entry name" value="SUGAR FERMENTATION STIMULATION PROTEIN A"/>
    <property type="match status" value="1"/>
</dbReference>
<evidence type="ECO:0000259" key="3">
    <source>
        <dbReference type="Pfam" id="PF17746"/>
    </source>
</evidence>
<dbReference type="Pfam" id="PF03749">
    <property type="entry name" value="SfsA"/>
    <property type="match status" value="1"/>
</dbReference>
<comment type="caution">
    <text evidence="4">The sequence shown here is derived from an EMBL/GenBank/DDBJ whole genome shotgun (WGS) entry which is preliminary data.</text>
</comment>
<dbReference type="CDD" id="cd22359">
    <property type="entry name" value="SfsA-like_bacterial"/>
    <property type="match status" value="1"/>
</dbReference>
<evidence type="ECO:0000313" key="4">
    <source>
        <dbReference type="EMBL" id="GBC61713.1"/>
    </source>
</evidence>
<organism evidence="4 5">
    <name type="scientific">Desulfonema ishimotonii</name>
    <dbReference type="NCBI Taxonomy" id="45657"/>
    <lineage>
        <taxon>Bacteria</taxon>
        <taxon>Pseudomonadati</taxon>
        <taxon>Thermodesulfobacteriota</taxon>
        <taxon>Desulfobacteria</taxon>
        <taxon>Desulfobacterales</taxon>
        <taxon>Desulfococcaceae</taxon>
        <taxon>Desulfonema</taxon>
    </lineage>
</organism>
<dbReference type="InterPro" id="IPR005224">
    <property type="entry name" value="SfsA"/>
</dbReference>
<reference evidence="5" key="1">
    <citation type="submission" date="2017-11" db="EMBL/GenBank/DDBJ databases">
        <authorList>
            <person name="Watanabe M."/>
            <person name="Kojima H."/>
        </authorList>
    </citation>
    <scope>NUCLEOTIDE SEQUENCE [LARGE SCALE GENOMIC DNA]</scope>
    <source>
        <strain evidence="5">Tokyo 01</strain>
    </source>
</reference>
<dbReference type="EMBL" id="BEXT01000001">
    <property type="protein sequence ID" value="GBC61713.1"/>
    <property type="molecule type" value="Genomic_DNA"/>
</dbReference>
<dbReference type="Proteomes" id="UP000288096">
    <property type="component" value="Unassembled WGS sequence"/>
</dbReference>
<dbReference type="AlphaFoldDB" id="A0A401FXQ3"/>
<dbReference type="Pfam" id="PF17746">
    <property type="entry name" value="SfsA_N"/>
    <property type="match status" value="1"/>
</dbReference>
<proteinExistence type="inferred from homology"/>
<dbReference type="RefSeq" id="WP_124328973.1">
    <property type="nucleotide sequence ID" value="NZ_BEXT01000001.1"/>
</dbReference>
<dbReference type="HAMAP" id="MF_00095">
    <property type="entry name" value="SfsA"/>
    <property type="match status" value="1"/>
</dbReference>
<evidence type="ECO:0000256" key="1">
    <source>
        <dbReference type="HAMAP-Rule" id="MF_00095"/>
    </source>
</evidence>
<name>A0A401FXQ3_9BACT</name>
<reference evidence="5" key="2">
    <citation type="submission" date="2019-01" db="EMBL/GenBank/DDBJ databases">
        <title>Genome sequence of Desulfonema ishimotonii strain Tokyo 01.</title>
        <authorList>
            <person name="Fukui M."/>
        </authorList>
    </citation>
    <scope>NUCLEOTIDE SEQUENCE [LARGE SCALE GENOMIC DNA]</scope>
    <source>
        <strain evidence="5">Tokyo 01</strain>
    </source>
</reference>
<evidence type="ECO:0000313" key="5">
    <source>
        <dbReference type="Proteomes" id="UP000288096"/>
    </source>
</evidence>
<feature type="domain" description="SfsA N-terminal OB" evidence="3">
    <location>
        <begin position="24"/>
        <end position="90"/>
    </location>
</feature>
<gene>
    <name evidence="1" type="primary">sfsA</name>
    <name evidence="4" type="ORF">DENIS_2675</name>
</gene>
<dbReference type="InterPro" id="IPR041465">
    <property type="entry name" value="SfsA_N"/>
</dbReference>
<accession>A0A401FXQ3</accession>
<dbReference type="PANTHER" id="PTHR30545">
    <property type="entry name" value="SUGAR FERMENTATION STIMULATION PROTEIN A"/>
    <property type="match status" value="1"/>
</dbReference>
<keyword evidence="5" id="KW-1185">Reference proteome</keyword>
<sequence>MKKTALDRLFSGVDWPPLIPGTLIRRYKRFLADVELKTGETVTAHCPNSGKMTESCLPGQPVYISFHDNPRRKLKYTWELIQMPGSLVGVNTQVPNRLVAESLRAALVPELAGYDRVRREVKAGENSRLDILLTGSNGSRCFVEVKNCTLVRDGVAAFPDAVTDRGRKHLVTLQELAAAGNRCVMFYLIQRTDANVFRPADEIDPAYGEELRRAVANGVEVLAWDVAIDLKRIRLRRRVPYRL</sequence>
<comment type="similarity">
    <text evidence="1">Belongs to the SfsA family.</text>
</comment>
<dbReference type="NCBIfam" id="TIGR00230">
    <property type="entry name" value="sfsA"/>
    <property type="match status" value="1"/>
</dbReference>
<dbReference type="OrthoDB" id="9802365at2"/>
<dbReference type="Gene3D" id="2.40.50.580">
    <property type="match status" value="1"/>
</dbReference>